<sequence>MHKILLVVRCLFCFFFLTVCFSCDLRNPHQKQIEKMEFLLWEYPDSVYLLLDSLINENDLDEACFAKSCLIISKAADKIDKRLLSVTDYEKALYWYIDHGDIDGQGQINYYLGRSYLEDMQYEKAMNAYLHALSLFEKIQDYNSAAYVTSYIADLFEIQNDPESAQRNYELAAEYFYKSGNTRSYALALKDIARELAFQDSCELALSYLERADSLAFGLQDSIVKIAVYNSFGNVYRIMKRYADSEKYLLRAAAIDTVMCGIPNLLALSDLYIEVGDWGKASDYLAQVENDKSGPYIDMVMYNQYKLYKVQGKYKEALFYLEQYQDIFDSNAIASDKADLLEMEKKYDKLKVQQENQRLKLSQQLYVILLILSISILLVVSLVYILFKKRAKEKIHSQNEEIQQFNIDVLNLSLELEQKKRLLDSMEKECLAKNKLEDEIKSLNEELNRIKKKQLLNSVIGKKLLLLSQKHIPGNTKVLISEKMFKAIEKEVKIVYPKFKSQILELCPDISDSDWRYCCFLLFNLDVKSEAILLSVNPASVWTRHLRMRQRLKIQLDKGSLYDYFINNVLSI</sequence>
<name>A0A6G1ZIT0_9BACT</name>
<feature type="transmembrane region" description="Helical" evidence="3">
    <location>
        <begin position="365"/>
        <end position="387"/>
    </location>
</feature>
<keyword evidence="3" id="KW-1133">Transmembrane helix</keyword>
<evidence type="ECO:0000313" key="4">
    <source>
        <dbReference type="EMBL" id="MRY13725.1"/>
    </source>
</evidence>
<gene>
    <name evidence="4" type="ORF">GKE01_19965</name>
</gene>
<evidence type="ECO:0000256" key="2">
    <source>
        <dbReference type="SAM" id="Coils"/>
    </source>
</evidence>
<organism evidence="4">
    <name type="scientific">Parabacteroides goldsteinii</name>
    <dbReference type="NCBI Taxonomy" id="328812"/>
    <lineage>
        <taxon>Bacteria</taxon>
        <taxon>Pseudomonadati</taxon>
        <taxon>Bacteroidota</taxon>
        <taxon>Bacteroidia</taxon>
        <taxon>Bacteroidales</taxon>
        <taxon>Tannerellaceae</taxon>
        <taxon>Parabacteroides</taxon>
    </lineage>
</organism>
<dbReference type="AlphaFoldDB" id="A0A6G1ZIT0"/>
<dbReference type="EMBL" id="WKLP01000034">
    <property type="protein sequence ID" value="MRY13725.1"/>
    <property type="molecule type" value="Genomic_DNA"/>
</dbReference>
<feature type="coiled-coil region" evidence="2">
    <location>
        <begin position="388"/>
        <end position="453"/>
    </location>
</feature>
<keyword evidence="1" id="KW-0802">TPR repeat</keyword>
<proteinExistence type="predicted"/>
<dbReference type="InterPro" id="IPR011990">
    <property type="entry name" value="TPR-like_helical_dom_sf"/>
</dbReference>
<dbReference type="RefSeq" id="WP_135033567.1">
    <property type="nucleotide sequence ID" value="NZ_CAJSYT010000017.1"/>
</dbReference>
<dbReference type="SUPFAM" id="SSF48452">
    <property type="entry name" value="TPR-like"/>
    <property type="match status" value="2"/>
</dbReference>
<keyword evidence="2" id="KW-0175">Coiled coil</keyword>
<dbReference type="InterPro" id="IPR019734">
    <property type="entry name" value="TPR_rpt"/>
</dbReference>
<comment type="caution">
    <text evidence="4">The sequence shown here is derived from an EMBL/GenBank/DDBJ whole genome shotgun (WGS) entry which is preliminary data.</text>
</comment>
<reference evidence="4" key="1">
    <citation type="journal article" date="2019" name="Nat. Med.">
        <title>A library of human gut bacterial isolates paired with longitudinal multiomics data enables mechanistic microbiome research.</title>
        <authorList>
            <person name="Poyet M."/>
            <person name="Groussin M."/>
            <person name="Gibbons S.M."/>
            <person name="Avila-Pacheco J."/>
            <person name="Jiang X."/>
            <person name="Kearney S.M."/>
            <person name="Perrotta A.R."/>
            <person name="Berdy B."/>
            <person name="Zhao S."/>
            <person name="Lieberman T.D."/>
            <person name="Swanson P.K."/>
            <person name="Smith M."/>
            <person name="Roesemann S."/>
            <person name="Alexander J.E."/>
            <person name="Rich S.A."/>
            <person name="Livny J."/>
            <person name="Vlamakis H."/>
            <person name="Clish C."/>
            <person name="Bullock K."/>
            <person name="Deik A."/>
            <person name="Scott J."/>
            <person name="Pierce K.A."/>
            <person name="Xavier R.J."/>
            <person name="Alm E.J."/>
        </authorList>
    </citation>
    <scope>NUCLEOTIDE SEQUENCE</scope>
    <source>
        <strain evidence="4">BIOML-A4</strain>
    </source>
</reference>
<evidence type="ECO:0008006" key="5">
    <source>
        <dbReference type="Google" id="ProtNLM"/>
    </source>
</evidence>
<dbReference type="SMART" id="SM00028">
    <property type="entry name" value="TPR"/>
    <property type="match status" value="3"/>
</dbReference>
<feature type="repeat" description="TPR" evidence="1">
    <location>
        <begin position="106"/>
        <end position="139"/>
    </location>
</feature>
<dbReference type="PROSITE" id="PS50005">
    <property type="entry name" value="TPR"/>
    <property type="match status" value="1"/>
</dbReference>
<protein>
    <recommendedName>
        <fullName evidence="5">Tetratricopeptide repeat protein</fullName>
    </recommendedName>
</protein>
<evidence type="ECO:0000256" key="3">
    <source>
        <dbReference type="SAM" id="Phobius"/>
    </source>
</evidence>
<keyword evidence="3" id="KW-0472">Membrane</keyword>
<dbReference type="Gene3D" id="1.25.40.10">
    <property type="entry name" value="Tetratricopeptide repeat domain"/>
    <property type="match status" value="2"/>
</dbReference>
<feature type="coiled-coil region" evidence="2">
    <location>
        <begin position="333"/>
        <end position="360"/>
    </location>
</feature>
<accession>A0A6G1ZIT0</accession>
<keyword evidence="3" id="KW-0812">Transmembrane</keyword>
<evidence type="ECO:0000256" key="1">
    <source>
        <dbReference type="PROSITE-ProRule" id="PRU00339"/>
    </source>
</evidence>